<reference evidence="8" key="1">
    <citation type="journal article" date="2014" name="Proc. Natl. Acad. Sci. U.S.A.">
        <title>Extensive sampling of basidiomycete genomes demonstrates inadequacy of the white-rot/brown-rot paradigm for wood decay fungi.</title>
        <authorList>
            <person name="Riley R."/>
            <person name="Salamov A.A."/>
            <person name="Brown D.W."/>
            <person name="Nagy L.G."/>
            <person name="Floudas D."/>
            <person name="Held B.W."/>
            <person name="Levasseur A."/>
            <person name="Lombard V."/>
            <person name="Morin E."/>
            <person name="Otillar R."/>
            <person name="Lindquist E.A."/>
            <person name="Sun H."/>
            <person name="LaButti K.M."/>
            <person name="Schmutz J."/>
            <person name="Jabbour D."/>
            <person name="Luo H."/>
            <person name="Baker S.E."/>
            <person name="Pisabarro A.G."/>
            <person name="Walton J.D."/>
            <person name="Blanchette R.A."/>
            <person name="Henrissat B."/>
            <person name="Martin F."/>
            <person name="Cullen D."/>
            <person name="Hibbett D.S."/>
            <person name="Grigoriev I.V."/>
        </authorList>
    </citation>
    <scope>NUCLEOTIDE SEQUENCE [LARGE SCALE GENOMIC DNA]</scope>
    <source>
        <strain evidence="8">MUCL 33604</strain>
    </source>
</reference>
<feature type="binding site" evidence="4">
    <location>
        <position position="102"/>
    </location>
    <ligand>
        <name>substrate</name>
    </ligand>
</feature>
<dbReference type="CDD" id="cd19071">
    <property type="entry name" value="AKR_AKR1-5-like"/>
    <property type="match status" value="1"/>
</dbReference>
<sequence>MPLLGFGVAYGYGGNYVNPSIATKPCVLEAFKAGYRHIDTAQVYSNEAEVGQAFRASGLKREDVFITTKIYSSSHGYHSTIGAVSSSLARIGLEYIDLYLIHDPSSGSSGRLATYQALLDLQKQGRIRSVGVSNYGVKHLEEITQAGHPLPSVNQIELHPFCQQKEIVSYCEANSIAVQAYCPIIRGKLDDPTILEVAKKYEKDPAQILLRWSLQRGFIPLPRSSKPGRINSNARLYDFELTGEDMAKLDILDRGKAGSISWNPIDAA</sequence>
<evidence type="ECO:0000256" key="1">
    <source>
        <dbReference type="ARBA" id="ARBA00007905"/>
    </source>
</evidence>
<protein>
    <recommendedName>
        <fullName evidence="6">NADP-dependent oxidoreductase domain-containing protein</fullName>
    </recommendedName>
</protein>
<dbReference type="STRING" id="933084.A0A067PFC1"/>
<evidence type="ECO:0000256" key="4">
    <source>
        <dbReference type="PIRSR" id="PIRSR000097-2"/>
    </source>
</evidence>
<dbReference type="Pfam" id="PF00248">
    <property type="entry name" value="Aldo_ket_red"/>
    <property type="match status" value="1"/>
</dbReference>
<accession>A0A067PFC1</accession>
<dbReference type="EMBL" id="KL197733">
    <property type="protein sequence ID" value="KDQ53613.1"/>
    <property type="molecule type" value="Genomic_DNA"/>
</dbReference>
<dbReference type="InterPro" id="IPR018170">
    <property type="entry name" value="Aldo/ket_reductase_CS"/>
</dbReference>
<dbReference type="InterPro" id="IPR036812">
    <property type="entry name" value="NAD(P)_OxRdtase_dom_sf"/>
</dbReference>
<dbReference type="PANTHER" id="PTHR43827:SF13">
    <property type="entry name" value="ALDO_KETO REDUCTASE FAMILY PROTEIN"/>
    <property type="match status" value="1"/>
</dbReference>
<dbReference type="PROSITE" id="PS00062">
    <property type="entry name" value="ALDOKETO_REDUCTASE_2"/>
    <property type="match status" value="1"/>
</dbReference>
<evidence type="ECO:0000256" key="2">
    <source>
        <dbReference type="ARBA" id="ARBA00023002"/>
    </source>
</evidence>
<dbReference type="HOGENOM" id="CLU_023205_0_1_1"/>
<evidence type="ECO:0000259" key="6">
    <source>
        <dbReference type="Pfam" id="PF00248"/>
    </source>
</evidence>
<dbReference type="InParanoid" id="A0A067PFC1"/>
<name>A0A067PFC1_9AGAM</name>
<dbReference type="FunFam" id="3.20.20.100:FF:000015">
    <property type="entry name" value="Oxidoreductase, aldo/keto reductase family"/>
    <property type="match status" value="1"/>
</dbReference>
<dbReference type="PANTHER" id="PTHR43827">
    <property type="entry name" value="2,5-DIKETO-D-GLUCONIC ACID REDUCTASE"/>
    <property type="match status" value="1"/>
</dbReference>
<keyword evidence="2" id="KW-0560">Oxidoreductase</keyword>
<dbReference type="Proteomes" id="UP000027265">
    <property type="component" value="Unassembled WGS sequence"/>
</dbReference>
<evidence type="ECO:0000313" key="7">
    <source>
        <dbReference type="EMBL" id="KDQ53613.1"/>
    </source>
</evidence>
<proteinExistence type="inferred from homology"/>
<dbReference type="PRINTS" id="PR00069">
    <property type="entry name" value="ALDKETRDTASE"/>
</dbReference>
<feature type="active site" description="Proton donor" evidence="3">
    <location>
        <position position="44"/>
    </location>
</feature>
<dbReference type="SUPFAM" id="SSF51430">
    <property type="entry name" value="NAD(P)-linked oxidoreductase"/>
    <property type="match status" value="1"/>
</dbReference>
<feature type="site" description="Lowers pKa of active site Tyr" evidence="5">
    <location>
        <position position="69"/>
    </location>
</feature>
<dbReference type="Gene3D" id="3.20.20.100">
    <property type="entry name" value="NADP-dependent oxidoreductase domain"/>
    <property type="match status" value="1"/>
</dbReference>
<dbReference type="OrthoDB" id="416253at2759"/>
<evidence type="ECO:0000313" key="8">
    <source>
        <dbReference type="Proteomes" id="UP000027265"/>
    </source>
</evidence>
<dbReference type="GO" id="GO:0016491">
    <property type="term" value="F:oxidoreductase activity"/>
    <property type="evidence" value="ECO:0007669"/>
    <property type="project" value="UniProtKB-KW"/>
</dbReference>
<evidence type="ECO:0000256" key="3">
    <source>
        <dbReference type="PIRSR" id="PIRSR000097-1"/>
    </source>
</evidence>
<organism evidence="7 8">
    <name type="scientific">Jaapia argillacea MUCL 33604</name>
    <dbReference type="NCBI Taxonomy" id="933084"/>
    <lineage>
        <taxon>Eukaryota</taxon>
        <taxon>Fungi</taxon>
        <taxon>Dikarya</taxon>
        <taxon>Basidiomycota</taxon>
        <taxon>Agaricomycotina</taxon>
        <taxon>Agaricomycetes</taxon>
        <taxon>Agaricomycetidae</taxon>
        <taxon>Jaapiales</taxon>
        <taxon>Jaapiaceae</taxon>
        <taxon>Jaapia</taxon>
    </lineage>
</organism>
<dbReference type="InterPro" id="IPR020471">
    <property type="entry name" value="AKR"/>
</dbReference>
<feature type="domain" description="NADP-dependent oxidoreductase" evidence="6">
    <location>
        <begin position="5"/>
        <end position="253"/>
    </location>
</feature>
<dbReference type="InterPro" id="IPR023210">
    <property type="entry name" value="NADP_OxRdtase_dom"/>
</dbReference>
<dbReference type="AlphaFoldDB" id="A0A067PFC1"/>
<evidence type="ECO:0000256" key="5">
    <source>
        <dbReference type="PIRSR" id="PIRSR000097-3"/>
    </source>
</evidence>
<keyword evidence="8" id="KW-1185">Reference proteome</keyword>
<dbReference type="PIRSF" id="PIRSF000097">
    <property type="entry name" value="AKR"/>
    <property type="match status" value="1"/>
</dbReference>
<dbReference type="PROSITE" id="PS00798">
    <property type="entry name" value="ALDOKETO_REDUCTASE_1"/>
    <property type="match status" value="1"/>
</dbReference>
<comment type="similarity">
    <text evidence="1">Belongs to the aldo/keto reductase family.</text>
</comment>
<gene>
    <name evidence="7" type="ORF">JAAARDRAFT_49769</name>
</gene>